<dbReference type="PANTHER" id="PTHR35798:SF1">
    <property type="entry name" value="CELL DIVISION PROTEIN SEPF"/>
    <property type="match status" value="1"/>
</dbReference>
<dbReference type="PANTHER" id="PTHR35798">
    <property type="entry name" value="CELL DIVISION PROTEIN SEPF"/>
    <property type="match status" value="1"/>
</dbReference>
<reference evidence="6" key="1">
    <citation type="journal article" date="2021" name="PeerJ">
        <title>Extensive microbial diversity within the chicken gut microbiome revealed by metagenomics and culture.</title>
        <authorList>
            <person name="Gilroy R."/>
            <person name="Ravi A."/>
            <person name="Getino M."/>
            <person name="Pursley I."/>
            <person name="Horton D.L."/>
            <person name="Alikhan N.F."/>
            <person name="Baker D."/>
            <person name="Gharbi K."/>
            <person name="Hall N."/>
            <person name="Watson M."/>
            <person name="Adriaenssens E.M."/>
            <person name="Foster-Nyarko E."/>
            <person name="Jarju S."/>
            <person name="Secka A."/>
            <person name="Antonio M."/>
            <person name="Oren A."/>
            <person name="Chaudhuri R.R."/>
            <person name="La Ragione R."/>
            <person name="Hildebrand F."/>
            <person name="Pallen M.J."/>
        </authorList>
    </citation>
    <scope>NUCLEOTIDE SEQUENCE</scope>
    <source>
        <strain evidence="6">CHK191-13928</strain>
    </source>
</reference>
<evidence type="ECO:0000256" key="5">
    <source>
        <dbReference type="HAMAP-Rule" id="MF_01197"/>
    </source>
</evidence>
<evidence type="ECO:0000256" key="3">
    <source>
        <dbReference type="ARBA" id="ARBA00023306"/>
    </source>
</evidence>
<evidence type="ECO:0000256" key="1">
    <source>
        <dbReference type="ARBA" id="ARBA00022618"/>
    </source>
</evidence>
<reference evidence="6" key="2">
    <citation type="submission" date="2021-04" db="EMBL/GenBank/DDBJ databases">
        <authorList>
            <person name="Gilroy R."/>
        </authorList>
    </citation>
    <scope>NUCLEOTIDE SEQUENCE</scope>
    <source>
        <strain evidence="6">CHK191-13928</strain>
    </source>
</reference>
<dbReference type="GO" id="GO:0043093">
    <property type="term" value="P:FtsZ-dependent cytokinesis"/>
    <property type="evidence" value="ECO:0007669"/>
    <property type="project" value="UniProtKB-UniRule"/>
</dbReference>
<dbReference type="InterPro" id="IPR023052">
    <property type="entry name" value="Cell_div_SepF"/>
</dbReference>
<dbReference type="Gene3D" id="3.30.110.150">
    <property type="entry name" value="SepF-like protein"/>
    <property type="match status" value="1"/>
</dbReference>
<comment type="similarity">
    <text evidence="5">Belongs to the SepF family.</text>
</comment>
<comment type="subunit">
    <text evidence="5">Homodimer. Interacts with FtsZ.</text>
</comment>
<evidence type="ECO:0000256" key="2">
    <source>
        <dbReference type="ARBA" id="ARBA00023210"/>
    </source>
</evidence>
<evidence type="ECO:0000313" key="7">
    <source>
        <dbReference type="Proteomes" id="UP000886721"/>
    </source>
</evidence>
<name>A0A9D1WWR4_9FIRM</name>
<keyword evidence="5" id="KW-0963">Cytoplasm</keyword>
<organism evidence="6 7">
    <name type="scientific">Candidatus Anaerostipes excrementavium</name>
    <dbReference type="NCBI Taxonomy" id="2838463"/>
    <lineage>
        <taxon>Bacteria</taxon>
        <taxon>Bacillati</taxon>
        <taxon>Bacillota</taxon>
        <taxon>Clostridia</taxon>
        <taxon>Lachnospirales</taxon>
        <taxon>Lachnospiraceae</taxon>
        <taxon>Anaerostipes</taxon>
    </lineage>
</organism>
<keyword evidence="1 5" id="KW-0132">Cell division</keyword>
<gene>
    <name evidence="5" type="primary">sepF</name>
    <name evidence="6" type="ORF">H9735_09945</name>
</gene>
<accession>A0A9D1WWR4</accession>
<evidence type="ECO:0000313" key="6">
    <source>
        <dbReference type="EMBL" id="HIX68421.1"/>
    </source>
</evidence>
<dbReference type="GO" id="GO:0005737">
    <property type="term" value="C:cytoplasm"/>
    <property type="evidence" value="ECO:0007669"/>
    <property type="project" value="UniProtKB-SubCell"/>
</dbReference>
<keyword evidence="3 5" id="KW-0131">Cell cycle</keyword>
<dbReference type="AlphaFoldDB" id="A0A9D1WWR4"/>
<dbReference type="EMBL" id="DXEM01000031">
    <property type="protein sequence ID" value="HIX68421.1"/>
    <property type="molecule type" value="Genomic_DNA"/>
</dbReference>
<dbReference type="InterPro" id="IPR007561">
    <property type="entry name" value="Cell_div_SepF/SepF-rel"/>
</dbReference>
<evidence type="ECO:0000256" key="4">
    <source>
        <dbReference type="ARBA" id="ARBA00044936"/>
    </source>
</evidence>
<comment type="caution">
    <text evidence="6">The sequence shown here is derived from an EMBL/GenBank/DDBJ whole genome shotgun (WGS) entry which is preliminary data.</text>
</comment>
<sequence>MKGTVDKLLNLMKLTEDEEYDEEYEEYEEDEEEYKEDKQERFSFFRKKEPVEEETAAVKQPLEISREAKKRRFTSTGGSKVISMNGRGVEVCVIKPQDFIEAQTAADLLREGRTVVINFEGVELTIAQRSIDFIGGATYALNGSLQAVSSNIFIAAPDSIEVSGDLKNEIMNENTISPQLK</sequence>
<dbReference type="Proteomes" id="UP000886721">
    <property type="component" value="Unassembled WGS sequence"/>
</dbReference>
<comment type="function">
    <text evidence="4 5">Cell division protein that is part of the divisome complex and is recruited early to the Z-ring. Probably stimulates Z-ring formation, perhaps through the cross-linking of FtsZ protofilaments. Its function overlaps with FtsA.</text>
</comment>
<protein>
    <recommendedName>
        <fullName evidence="5">Cell division protein SepF</fullName>
    </recommendedName>
</protein>
<dbReference type="InterPro" id="IPR038594">
    <property type="entry name" value="SepF-like_sf"/>
</dbReference>
<proteinExistence type="inferred from homology"/>
<keyword evidence="2 5" id="KW-0717">Septation</keyword>
<dbReference type="Pfam" id="PF04472">
    <property type="entry name" value="SepF"/>
    <property type="match status" value="1"/>
</dbReference>
<dbReference type="HAMAP" id="MF_01197">
    <property type="entry name" value="SepF"/>
    <property type="match status" value="1"/>
</dbReference>
<dbReference type="GO" id="GO:0000917">
    <property type="term" value="P:division septum assembly"/>
    <property type="evidence" value="ECO:0007669"/>
    <property type="project" value="UniProtKB-KW"/>
</dbReference>
<comment type="subcellular location">
    <subcellularLocation>
        <location evidence="5">Cytoplasm</location>
    </subcellularLocation>
    <text evidence="5">Localizes to the division site, in a FtsZ-dependent manner.</text>
</comment>